<evidence type="ECO:0000256" key="1">
    <source>
        <dbReference type="ARBA" id="ARBA00022723"/>
    </source>
</evidence>
<accession>A0A2K1JG06</accession>
<dbReference type="RefSeq" id="XP_024394556.1">
    <property type="nucleotide sequence ID" value="XM_024538788.2"/>
</dbReference>
<dbReference type="Gramene" id="Pp3c14_1600V3.1">
    <property type="protein sequence ID" value="Pp3c14_1600V3.1"/>
    <property type="gene ID" value="Pp3c14_1600"/>
</dbReference>
<dbReference type="GO" id="GO:0046872">
    <property type="term" value="F:metal ion binding"/>
    <property type="evidence" value="ECO:0007669"/>
    <property type="project" value="UniProtKB-KW"/>
</dbReference>
<dbReference type="Gene3D" id="3.30.70.100">
    <property type="match status" value="1"/>
</dbReference>
<dbReference type="InterPro" id="IPR006121">
    <property type="entry name" value="HMA_dom"/>
</dbReference>
<dbReference type="GeneID" id="112291426"/>
<evidence type="ECO:0000313" key="3">
    <source>
        <dbReference type="EMBL" id="PNR40472.1"/>
    </source>
</evidence>
<dbReference type="EMBL" id="ABEU02000014">
    <property type="protein sequence ID" value="PNR40472.1"/>
    <property type="molecule type" value="Genomic_DNA"/>
</dbReference>
<reference evidence="4" key="3">
    <citation type="submission" date="2020-12" db="UniProtKB">
        <authorList>
            <consortium name="EnsemblPlants"/>
        </authorList>
    </citation>
    <scope>IDENTIFICATION</scope>
</reference>
<dbReference type="KEGG" id="ppp:112291426"/>
<dbReference type="SUPFAM" id="SSF55008">
    <property type="entry name" value="HMA, heavy metal-associated domain"/>
    <property type="match status" value="1"/>
</dbReference>
<dbReference type="Pfam" id="PF00403">
    <property type="entry name" value="HMA"/>
    <property type="match status" value="1"/>
</dbReference>
<keyword evidence="1" id="KW-0479">Metal-binding</keyword>
<feature type="domain" description="HMA" evidence="2">
    <location>
        <begin position="117"/>
        <end position="180"/>
    </location>
</feature>
<organism evidence="3">
    <name type="scientific">Physcomitrium patens</name>
    <name type="common">Spreading-leaved earth moss</name>
    <name type="synonym">Physcomitrella patens</name>
    <dbReference type="NCBI Taxonomy" id="3218"/>
    <lineage>
        <taxon>Eukaryota</taxon>
        <taxon>Viridiplantae</taxon>
        <taxon>Streptophyta</taxon>
        <taxon>Embryophyta</taxon>
        <taxon>Bryophyta</taxon>
        <taxon>Bryophytina</taxon>
        <taxon>Bryopsida</taxon>
        <taxon>Funariidae</taxon>
        <taxon>Funariales</taxon>
        <taxon>Funariaceae</taxon>
        <taxon>Physcomitrium</taxon>
    </lineage>
</organism>
<protein>
    <recommendedName>
        <fullName evidence="2">HMA domain-containing protein</fullName>
    </recommendedName>
</protein>
<name>A0A2K1JG06_PHYPA</name>
<dbReference type="InterPro" id="IPR036163">
    <property type="entry name" value="HMA_dom_sf"/>
</dbReference>
<gene>
    <name evidence="4" type="primary">LOC112291426</name>
    <name evidence="3" type="ORF">PHYPA_017874</name>
</gene>
<dbReference type="EnsemblPlants" id="Pp3c14_1600V3.1">
    <property type="protein sequence ID" value="Pp3c14_1600V3.1"/>
    <property type="gene ID" value="Pp3c14_1600"/>
</dbReference>
<dbReference type="PANTHER" id="PTHR22814:SF336">
    <property type="entry name" value="HEAVY METAL-ASSOCIATED ISOPRENYLATED PLANT PROTEIN 23"/>
    <property type="match status" value="1"/>
</dbReference>
<dbReference type="Proteomes" id="UP000006727">
    <property type="component" value="Chromosome 14"/>
</dbReference>
<sequence>MRHAAGSQYLATRVALSPPSLYGFVGRFALSVPSRRIGASSVKQNSSFKPSSAMENFRDPRPYYFISGDQKLVFLDEMFIPGVKKDPKFIEGEIKAKPSGSAPAKKPEEPGEVKSKIQTIELNVKLCCGNCVRNVKKALDDVEGVEKVDCEQDLNKVYVKCSTKPETILKKVQKVDKRATLAQKKTQKN</sequence>
<reference evidence="3 5" key="2">
    <citation type="journal article" date="2018" name="Plant J.">
        <title>The Physcomitrella patens chromosome-scale assembly reveals moss genome structure and evolution.</title>
        <authorList>
            <person name="Lang D."/>
            <person name="Ullrich K.K."/>
            <person name="Murat F."/>
            <person name="Fuchs J."/>
            <person name="Jenkins J."/>
            <person name="Haas F.B."/>
            <person name="Piednoel M."/>
            <person name="Gundlach H."/>
            <person name="Van Bel M."/>
            <person name="Meyberg R."/>
            <person name="Vives C."/>
            <person name="Morata J."/>
            <person name="Symeonidi A."/>
            <person name="Hiss M."/>
            <person name="Muchero W."/>
            <person name="Kamisugi Y."/>
            <person name="Saleh O."/>
            <person name="Blanc G."/>
            <person name="Decker E.L."/>
            <person name="van Gessel N."/>
            <person name="Grimwood J."/>
            <person name="Hayes R.D."/>
            <person name="Graham S.W."/>
            <person name="Gunter L.E."/>
            <person name="McDaniel S.F."/>
            <person name="Hoernstein S.N.W."/>
            <person name="Larsson A."/>
            <person name="Li F.W."/>
            <person name="Perroud P.F."/>
            <person name="Phillips J."/>
            <person name="Ranjan P."/>
            <person name="Rokshar D.S."/>
            <person name="Rothfels C.J."/>
            <person name="Schneider L."/>
            <person name="Shu S."/>
            <person name="Stevenson D.W."/>
            <person name="Thummler F."/>
            <person name="Tillich M."/>
            <person name="Villarreal Aguilar J.C."/>
            <person name="Widiez T."/>
            <person name="Wong G.K."/>
            <person name="Wymore A."/>
            <person name="Zhang Y."/>
            <person name="Zimmer A.D."/>
            <person name="Quatrano R.S."/>
            <person name="Mayer K.F.X."/>
            <person name="Goodstein D."/>
            <person name="Casacuberta J.M."/>
            <person name="Vandepoele K."/>
            <person name="Reski R."/>
            <person name="Cuming A.C."/>
            <person name="Tuskan G.A."/>
            <person name="Maumus F."/>
            <person name="Salse J."/>
            <person name="Schmutz J."/>
            <person name="Rensing S.A."/>
        </authorList>
    </citation>
    <scope>NUCLEOTIDE SEQUENCE [LARGE SCALE GENOMIC DNA]</scope>
    <source>
        <strain evidence="4 5">cv. Gransden 2004</strain>
    </source>
</reference>
<dbReference type="Gramene" id="Pp3c14_1600V3.2">
    <property type="protein sequence ID" value="Pp3c14_1600V3.2"/>
    <property type="gene ID" value="Pp3c14_1600"/>
</dbReference>
<dbReference type="PaxDb" id="3218-PP1S255_48V6.1"/>
<dbReference type="EnsemblPlants" id="Pp3c14_1600V3.2">
    <property type="protein sequence ID" value="Pp3c14_1600V3.2"/>
    <property type="gene ID" value="Pp3c14_1600"/>
</dbReference>
<evidence type="ECO:0000259" key="2">
    <source>
        <dbReference type="PROSITE" id="PS50846"/>
    </source>
</evidence>
<reference evidence="3 5" key="1">
    <citation type="journal article" date="2008" name="Science">
        <title>The Physcomitrella genome reveals evolutionary insights into the conquest of land by plants.</title>
        <authorList>
            <person name="Rensing S."/>
            <person name="Lang D."/>
            <person name="Zimmer A."/>
            <person name="Terry A."/>
            <person name="Salamov A."/>
            <person name="Shapiro H."/>
            <person name="Nishiyama T."/>
            <person name="Perroud P.-F."/>
            <person name="Lindquist E."/>
            <person name="Kamisugi Y."/>
            <person name="Tanahashi T."/>
            <person name="Sakakibara K."/>
            <person name="Fujita T."/>
            <person name="Oishi K."/>
            <person name="Shin-I T."/>
            <person name="Kuroki Y."/>
            <person name="Toyoda A."/>
            <person name="Suzuki Y."/>
            <person name="Hashimoto A."/>
            <person name="Yamaguchi K."/>
            <person name="Sugano A."/>
            <person name="Kohara Y."/>
            <person name="Fujiyama A."/>
            <person name="Anterola A."/>
            <person name="Aoki S."/>
            <person name="Ashton N."/>
            <person name="Barbazuk W.B."/>
            <person name="Barker E."/>
            <person name="Bennetzen J."/>
            <person name="Bezanilla M."/>
            <person name="Blankenship R."/>
            <person name="Cho S.H."/>
            <person name="Dutcher S."/>
            <person name="Estelle M."/>
            <person name="Fawcett J.A."/>
            <person name="Gundlach H."/>
            <person name="Hanada K."/>
            <person name="Heyl A."/>
            <person name="Hicks K.A."/>
            <person name="Hugh J."/>
            <person name="Lohr M."/>
            <person name="Mayer K."/>
            <person name="Melkozernov A."/>
            <person name="Murata T."/>
            <person name="Nelson D."/>
            <person name="Pils B."/>
            <person name="Prigge M."/>
            <person name="Reiss B."/>
            <person name="Renner T."/>
            <person name="Rombauts S."/>
            <person name="Rushton P."/>
            <person name="Sanderfoot A."/>
            <person name="Schween G."/>
            <person name="Shiu S.-H."/>
            <person name="Stueber K."/>
            <person name="Theodoulou F.L."/>
            <person name="Tu H."/>
            <person name="Van de Peer Y."/>
            <person name="Verrier P.J."/>
            <person name="Waters E."/>
            <person name="Wood A."/>
            <person name="Yang L."/>
            <person name="Cove D."/>
            <person name="Cuming A."/>
            <person name="Hasebe M."/>
            <person name="Lucas S."/>
            <person name="Mishler D.B."/>
            <person name="Reski R."/>
            <person name="Grigoriev I."/>
            <person name="Quatrano R.S."/>
            <person name="Boore J.L."/>
        </authorList>
    </citation>
    <scope>NUCLEOTIDE SEQUENCE [LARGE SCALE GENOMIC DNA]</scope>
    <source>
        <strain evidence="4 5">cv. Gransden 2004</strain>
    </source>
</reference>
<keyword evidence="5" id="KW-1185">Reference proteome</keyword>
<evidence type="ECO:0000313" key="4">
    <source>
        <dbReference type="EnsemblPlants" id="Pp3c14_1600V3.1"/>
    </source>
</evidence>
<dbReference type="CDD" id="cd00371">
    <property type="entry name" value="HMA"/>
    <property type="match status" value="1"/>
</dbReference>
<dbReference type="PROSITE" id="PS50846">
    <property type="entry name" value="HMA_2"/>
    <property type="match status" value="1"/>
</dbReference>
<proteinExistence type="predicted"/>
<dbReference type="PANTHER" id="PTHR22814">
    <property type="entry name" value="COPPER TRANSPORT PROTEIN ATOX1-RELATED"/>
    <property type="match status" value="1"/>
</dbReference>
<dbReference type="OrthoDB" id="689350at2759"/>
<dbReference type="AlphaFoldDB" id="A0A2K1JG06"/>
<evidence type="ECO:0000313" key="5">
    <source>
        <dbReference type="Proteomes" id="UP000006727"/>
    </source>
</evidence>